<dbReference type="SUPFAM" id="SSF81383">
    <property type="entry name" value="F-box domain"/>
    <property type="match status" value="1"/>
</dbReference>
<reference evidence="9 10" key="1">
    <citation type="journal article" date="2018" name="Plant J.">
        <title>Genome sequences of Chlorella sorokiniana UTEX 1602 and Micractinium conductrix SAG 241.80: implications to maltose excretion by a green alga.</title>
        <authorList>
            <person name="Arriola M.B."/>
            <person name="Velmurugan N."/>
            <person name="Zhang Y."/>
            <person name="Plunkett M.H."/>
            <person name="Hondzo H."/>
            <person name="Barney B.M."/>
        </authorList>
    </citation>
    <scope>NUCLEOTIDE SEQUENCE [LARGE SCALE GENOMIC DNA]</scope>
    <source>
        <strain evidence="10">UTEX 1602</strain>
    </source>
</reference>
<dbReference type="AlphaFoldDB" id="A0A2P6TEC5"/>
<feature type="domain" description="F-box" evidence="8">
    <location>
        <begin position="19"/>
        <end position="66"/>
    </location>
</feature>
<evidence type="ECO:0000313" key="9">
    <source>
        <dbReference type="EMBL" id="PRW20972.1"/>
    </source>
</evidence>
<dbReference type="SUPFAM" id="SSF52047">
    <property type="entry name" value="RNI-like"/>
    <property type="match status" value="1"/>
</dbReference>
<dbReference type="InterPro" id="IPR036047">
    <property type="entry name" value="F-box-like_dom_sf"/>
</dbReference>
<evidence type="ECO:0000256" key="1">
    <source>
        <dbReference type="ARBA" id="ARBA00004430"/>
    </source>
</evidence>
<dbReference type="InterPro" id="IPR046956">
    <property type="entry name" value="RLP23-like"/>
</dbReference>
<organism evidence="9 10">
    <name type="scientific">Chlorella sorokiniana</name>
    <name type="common">Freshwater green alga</name>
    <dbReference type="NCBI Taxonomy" id="3076"/>
    <lineage>
        <taxon>Eukaryota</taxon>
        <taxon>Viridiplantae</taxon>
        <taxon>Chlorophyta</taxon>
        <taxon>core chlorophytes</taxon>
        <taxon>Trebouxiophyceae</taxon>
        <taxon>Chlorellales</taxon>
        <taxon>Chlorellaceae</taxon>
        <taxon>Chlorella clade</taxon>
        <taxon>Chlorella</taxon>
    </lineage>
</organism>
<dbReference type="Pfam" id="PF12937">
    <property type="entry name" value="F-box-like"/>
    <property type="match status" value="1"/>
</dbReference>
<accession>A0A2P6TEC5</accession>
<comment type="caution">
    <text evidence="9">The sequence shown here is derived from an EMBL/GenBank/DDBJ whole genome shotgun (WGS) entry which is preliminary data.</text>
</comment>
<dbReference type="PANTHER" id="PTHR48063">
    <property type="entry name" value="LRR RECEPTOR-LIKE KINASE"/>
    <property type="match status" value="1"/>
</dbReference>
<dbReference type="Proteomes" id="UP000239899">
    <property type="component" value="Unassembled WGS sequence"/>
</dbReference>
<evidence type="ECO:0000256" key="7">
    <source>
        <dbReference type="ARBA" id="ARBA00023180"/>
    </source>
</evidence>
<dbReference type="Gene3D" id="1.20.1280.50">
    <property type="match status" value="1"/>
</dbReference>
<evidence type="ECO:0000313" key="10">
    <source>
        <dbReference type="Proteomes" id="UP000239899"/>
    </source>
</evidence>
<keyword evidence="5" id="KW-1133">Transmembrane helix</keyword>
<keyword evidence="3" id="KW-0812">Transmembrane</keyword>
<evidence type="ECO:0000256" key="6">
    <source>
        <dbReference type="ARBA" id="ARBA00023136"/>
    </source>
</evidence>
<evidence type="ECO:0000256" key="5">
    <source>
        <dbReference type="ARBA" id="ARBA00022989"/>
    </source>
</evidence>
<evidence type="ECO:0000256" key="2">
    <source>
        <dbReference type="ARBA" id="ARBA00004479"/>
    </source>
</evidence>
<dbReference type="InterPro" id="IPR001810">
    <property type="entry name" value="F-box_dom"/>
</dbReference>
<name>A0A2P6TEC5_CHLSO</name>
<keyword evidence="6" id="KW-0472">Membrane</keyword>
<keyword evidence="7" id="KW-0325">Glycoprotein</keyword>
<evidence type="ECO:0000256" key="3">
    <source>
        <dbReference type="ARBA" id="ARBA00022692"/>
    </source>
</evidence>
<keyword evidence="4" id="KW-0732">Signal</keyword>
<protein>
    <submittedName>
        <fullName evidence="9">P53-induced death domain-containing 1 isoform X1</fullName>
    </submittedName>
</protein>
<evidence type="ECO:0000259" key="8">
    <source>
        <dbReference type="PROSITE" id="PS50181"/>
    </source>
</evidence>
<dbReference type="PANTHER" id="PTHR48063:SF94">
    <property type="match status" value="1"/>
</dbReference>
<dbReference type="InterPro" id="IPR032675">
    <property type="entry name" value="LRR_dom_sf"/>
</dbReference>
<sequence length="492" mass="53711">MAPRTRSRAAKEARALAAPSNITDLPDDLLVQCFANLETKERLRSAALVCKRFAALCCSPQLVRDIQAGYVGGLQKLRSLALWLQRYSPHLRELQFHSQYDNEQDSAYTASYDALDAAMRSCLAAASAAGRLEYLAIERSCFDLEWLPAMPSLRGLDLYYNDDPLRVSAAINALPALESLWLTSTETITFEGGVSLPTTLTRLWLEVEVGWEVDVADDEREDMPPQIAQLPKLADLQLDDCGYNSASLSVLSRLSGSLTRLDIGGCRLPSLLAALTQLRCLSLRACNLQTTTLLHMPHVTRLDLNAADSGLGLPALLRGLPNLQQLYLNFYPDASSDESSDESGDEAAAAVEAEAGCGAQLPPDARLPHLRWLSMPISSLQQSLSALRGAAAPALQVVEVRANPAHSLYEWLDQGPGSRPSAALFDWLAEHQPLRQVFLFDTPQSWAGYVSVFDLAASKDLATQLAHRRPGLLVQRISDSQQSMQALEGEAS</sequence>
<dbReference type="GO" id="GO:0016020">
    <property type="term" value="C:membrane"/>
    <property type="evidence" value="ECO:0007669"/>
    <property type="project" value="UniProtKB-SubCell"/>
</dbReference>
<keyword evidence="10" id="KW-1185">Reference proteome</keyword>
<dbReference type="EMBL" id="LHPG02000020">
    <property type="protein sequence ID" value="PRW20972.1"/>
    <property type="molecule type" value="Genomic_DNA"/>
</dbReference>
<dbReference type="GO" id="GO:0005930">
    <property type="term" value="C:axoneme"/>
    <property type="evidence" value="ECO:0007669"/>
    <property type="project" value="UniProtKB-SubCell"/>
</dbReference>
<dbReference type="PROSITE" id="PS50181">
    <property type="entry name" value="FBOX"/>
    <property type="match status" value="1"/>
</dbReference>
<proteinExistence type="predicted"/>
<dbReference type="Gene3D" id="3.80.10.10">
    <property type="entry name" value="Ribonuclease Inhibitor"/>
    <property type="match status" value="1"/>
</dbReference>
<evidence type="ECO:0000256" key="4">
    <source>
        <dbReference type="ARBA" id="ARBA00022729"/>
    </source>
</evidence>
<comment type="subcellular location">
    <subcellularLocation>
        <location evidence="1">Cytoplasm</location>
        <location evidence="1">Cytoskeleton</location>
        <location evidence="1">Cilium axoneme</location>
    </subcellularLocation>
    <subcellularLocation>
        <location evidence="2">Membrane</location>
        <topology evidence="2">Single-pass type I membrane protein</topology>
    </subcellularLocation>
</comment>
<gene>
    <name evidence="9" type="ORF">C2E21_8509</name>
</gene>
<dbReference type="SMART" id="SM00256">
    <property type="entry name" value="FBOX"/>
    <property type="match status" value="1"/>
</dbReference>